<evidence type="ECO:0000313" key="2">
    <source>
        <dbReference type="Proteomes" id="UP000007524"/>
    </source>
</evidence>
<keyword evidence="2" id="KW-1185">Reference proteome</keyword>
<name>H6X402_9CAUD</name>
<dbReference type="Proteomes" id="UP000007524">
    <property type="component" value="Segment"/>
</dbReference>
<gene>
    <name evidence="1" type="ORF">RaK2_00195</name>
</gene>
<organism evidence="1 2">
    <name type="scientific">Klebsiella phage vB_KleM_RaK2</name>
    <dbReference type="NCBI Taxonomy" id="1147094"/>
    <lineage>
        <taxon>Viruses</taxon>
        <taxon>Duplodnaviria</taxon>
        <taxon>Heunggongvirae</taxon>
        <taxon>Uroviricota</taxon>
        <taxon>Caudoviricetes</taxon>
        <taxon>Alcyoneusvirus</taxon>
        <taxon>Alcyoneusvirus RaK2</taxon>
    </lineage>
</organism>
<reference evidence="1 2" key="1">
    <citation type="journal article" date="2012" name="J. Virol.">
        <title>Genome of Klebsiella sp.-Infecting Bacteriophage vB_KleM_RaK2.</title>
        <authorList>
            <person name="Simoliunas E."/>
            <person name="Kaliniene L."/>
            <person name="Truncaite L."/>
            <person name="Klausa V."/>
            <person name="Zajanckauskaite A."/>
            <person name="Meskys R."/>
        </authorList>
    </citation>
    <scope>NUCLEOTIDE SEQUENCE [LARGE SCALE GENOMIC DNA]</scope>
</reference>
<proteinExistence type="predicted"/>
<dbReference type="GeneID" id="14012783"/>
<dbReference type="RefSeq" id="YP_007007350.1">
    <property type="nucleotide sequence ID" value="NC_019526.1"/>
</dbReference>
<protein>
    <submittedName>
        <fullName evidence="1">Uncharacterized protein</fullName>
    </submittedName>
</protein>
<sequence length="69" mass="8088">MISKVYLDENISNEKTQYAVYDSLTDKVLTESIHSYKADVEDFMTHKYGADWRTTHALYSIREIKIVVL</sequence>
<evidence type="ECO:0000313" key="1">
    <source>
        <dbReference type="EMBL" id="AFA44468.1"/>
    </source>
</evidence>
<dbReference type="EMBL" id="JQ513383">
    <property type="protein sequence ID" value="AFA44468.1"/>
    <property type="molecule type" value="Genomic_DNA"/>
</dbReference>
<dbReference type="KEGG" id="vg:14012783"/>
<accession>H6X402</accession>